<reference evidence="2 3" key="1">
    <citation type="journal article" date="2016" name="Nat. Commun.">
        <title>Thousands of microbial genomes shed light on interconnected biogeochemical processes in an aquifer system.</title>
        <authorList>
            <person name="Anantharaman K."/>
            <person name="Brown C.T."/>
            <person name="Hug L.A."/>
            <person name="Sharon I."/>
            <person name="Castelle C.J."/>
            <person name="Probst A.J."/>
            <person name="Thomas B.C."/>
            <person name="Singh A."/>
            <person name="Wilkins M.J."/>
            <person name="Karaoz U."/>
            <person name="Brodie E.L."/>
            <person name="Williams K.H."/>
            <person name="Hubbard S.S."/>
            <person name="Banfield J.F."/>
        </authorList>
    </citation>
    <scope>NUCLEOTIDE SEQUENCE [LARGE SCALE GENOMIC DNA]</scope>
</reference>
<evidence type="ECO:0000313" key="3">
    <source>
        <dbReference type="Proteomes" id="UP000179381"/>
    </source>
</evidence>
<keyword evidence="1" id="KW-0812">Transmembrane</keyword>
<proteinExistence type="predicted"/>
<dbReference type="Proteomes" id="UP000179381">
    <property type="component" value="Unassembled WGS sequence"/>
</dbReference>
<evidence type="ECO:0000313" key="2">
    <source>
        <dbReference type="EMBL" id="OGI91922.1"/>
    </source>
</evidence>
<accession>A0A1F6XD51</accession>
<comment type="caution">
    <text evidence="2">The sequence shown here is derived from an EMBL/GenBank/DDBJ whole genome shotgun (WGS) entry which is preliminary data.</text>
</comment>
<keyword evidence="1" id="KW-1133">Transmembrane helix</keyword>
<keyword evidence="1" id="KW-0472">Membrane</keyword>
<evidence type="ECO:0000256" key="1">
    <source>
        <dbReference type="SAM" id="Phobius"/>
    </source>
</evidence>
<feature type="transmembrane region" description="Helical" evidence="1">
    <location>
        <begin position="69"/>
        <end position="89"/>
    </location>
</feature>
<name>A0A1F6XD51_9BACT</name>
<organism evidence="2 3">
    <name type="scientific">Candidatus Nomurabacteria bacterium RIFCSPLOWO2_01_FULL_46_18</name>
    <dbReference type="NCBI Taxonomy" id="1801783"/>
    <lineage>
        <taxon>Bacteria</taxon>
        <taxon>Candidatus Nomuraibacteriota</taxon>
    </lineage>
</organism>
<dbReference type="AlphaFoldDB" id="A0A1F6XD51"/>
<gene>
    <name evidence="2" type="ORF">A2933_01565</name>
</gene>
<protein>
    <submittedName>
        <fullName evidence="2">Uncharacterized protein</fullName>
    </submittedName>
</protein>
<sequence length="128" mass="14317">MKYFIVFLLIAFAGLAVFGAFGLHLGTQNHEGGCIAANAKGIDCPKQNSLLAYITFHIDAYKDFSLASLSNIISVLLLALTLVIFGFLLKPPKLAPFRARLRNFSPPSKRKQKFYRWLSLHENSPNNF</sequence>
<dbReference type="EMBL" id="MFVH01000019">
    <property type="protein sequence ID" value="OGI91922.1"/>
    <property type="molecule type" value="Genomic_DNA"/>
</dbReference>